<dbReference type="CDD" id="cd17323">
    <property type="entry name" value="MFS_Tpo1_MDR_like"/>
    <property type="match status" value="1"/>
</dbReference>
<keyword evidence="4 6" id="KW-0472">Membrane</keyword>
<feature type="transmembrane region" description="Helical" evidence="6">
    <location>
        <begin position="368"/>
        <end position="387"/>
    </location>
</feature>
<feature type="transmembrane region" description="Helical" evidence="6">
    <location>
        <begin position="282"/>
        <end position="308"/>
    </location>
</feature>
<evidence type="ECO:0000256" key="4">
    <source>
        <dbReference type="ARBA" id="ARBA00023136"/>
    </source>
</evidence>
<dbReference type="InterPro" id="IPR020846">
    <property type="entry name" value="MFS_dom"/>
</dbReference>
<feature type="transmembrane region" description="Helical" evidence="6">
    <location>
        <begin position="393"/>
        <end position="415"/>
    </location>
</feature>
<feature type="region of interest" description="Disordered" evidence="5">
    <location>
        <begin position="1"/>
        <end position="20"/>
    </location>
</feature>
<dbReference type="PROSITE" id="PS50850">
    <property type="entry name" value="MFS"/>
    <property type="match status" value="1"/>
</dbReference>
<dbReference type="Proteomes" id="UP001360560">
    <property type="component" value="Unassembled WGS sequence"/>
</dbReference>
<dbReference type="GO" id="GO:0005886">
    <property type="term" value="C:plasma membrane"/>
    <property type="evidence" value="ECO:0007669"/>
    <property type="project" value="UniProtKB-ARBA"/>
</dbReference>
<feature type="transmembrane region" description="Helical" evidence="6">
    <location>
        <begin position="90"/>
        <end position="110"/>
    </location>
</feature>
<dbReference type="AlphaFoldDB" id="A0AAV5QGH6"/>
<dbReference type="PANTHER" id="PTHR23502:SF190">
    <property type="entry name" value="YALI0F08063P"/>
    <property type="match status" value="1"/>
</dbReference>
<evidence type="ECO:0000256" key="5">
    <source>
        <dbReference type="SAM" id="MobiDB-lite"/>
    </source>
</evidence>
<feature type="transmembrane region" description="Helical" evidence="6">
    <location>
        <begin position="427"/>
        <end position="449"/>
    </location>
</feature>
<dbReference type="Gene3D" id="1.20.1250.20">
    <property type="entry name" value="MFS general substrate transporter like domains"/>
    <property type="match status" value="1"/>
</dbReference>
<dbReference type="PANTHER" id="PTHR23502">
    <property type="entry name" value="MAJOR FACILITATOR SUPERFAMILY"/>
    <property type="match status" value="1"/>
</dbReference>
<dbReference type="InterPro" id="IPR036259">
    <property type="entry name" value="MFS_trans_sf"/>
</dbReference>
<dbReference type="SUPFAM" id="SSF103473">
    <property type="entry name" value="MFS general substrate transporter"/>
    <property type="match status" value="1"/>
</dbReference>
<evidence type="ECO:0000313" key="9">
    <source>
        <dbReference type="Proteomes" id="UP001360560"/>
    </source>
</evidence>
<feature type="transmembrane region" description="Helical" evidence="6">
    <location>
        <begin position="122"/>
        <end position="140"/>
    </location>
</feature>
<protein>
    <recommendedName>
        <fullName evidence="7">Major facilitator superfamily (MFS) profile domain-containing protein</fullName>
    </recommendedName>
</protein>
<organism evidence="8 9">
    <name type="scientific">Saccharomycopsis crataegensis</name>
    <dbReference type="NCBI Taxonomy" id="43959"/>
    <lineage>
        <taxon>Eukaryota</taxon>
        <taxon>Fungi</taxon>
        <taxon>Dikarya</taxon>
        <taxon>Ascomycota</taxon>
        <taxon>Saccharomycotina</taxon>
        <taxon>Saccharomycetes</taxon>
        <taxon>Saccharomycopsidaceae</taxon>
        <taxon>Saccharomycopsis</taxon>
    </lineage>
</organism>
<reference evidence="8 9" key="1">
    <citation type="journal article" date="2023" name="Elife">
        <title>Identification of key yeast species and microbe-microbe interactions impacting larval growth of Drosophila in the wild.</title>
        <authorList>
            <person name="Mure A."/>
            <person name="Sugiura Y."/>
            <person name="Maeda R."/>
            <person name="Honda K."/>
            <person name="Sakurai N."/>
            <person name="Takahashi Y."/>
            <person name="Watada M."/>
            <person name="Katoh T."/>
            <person name="Gotoh A."/>
            <person name="Gotoh Y."/>
            <person name="Taniguchi I."/>
            <person name="Nakamura K."/>
            <person name="Hayashi T."/>
            <person name="Katayama T."/>
            <person name="Uemura T."/>
            <person name="Hattori Y."/>
        </authorList>
    </citation>
    <scope>NUCLEOTIDE SEQUENCE [LARGE SCALE GENOMIC DNA]</scope>
    <source>
        <strain evidence="8 9">SC-9</strain>
    </source>
</reference>
<comment type="subcellular location">
    <subcellularLocation>
        <location evidence="1">Membrane</location>
        <topology evidence="1">Multi-pass membrane protein</topology>
    </subcellularLocation>
</comment>
<evidence type="ECO:0000259" key="7">
    <source>
        <dbReference type="PROSITE" id="PS50850"/>
    </source>
</evidence>
<feature type="transmembrane region" description="Helical" evidence="6">
    <location>
        <begin position="51"/>
        <end position="70"/>
    </location>
</feature>
<keyword evidence="3 6" id="KW-1133">Transmembrane helix</keyword>
<comment type="caution">
    <text evidence="8">The sequence shown here is derived from an EMBL/GenBank/DDBJ whole genome shotgun (WGS) entry which is preliminary data.</text>
</comment>
<name>A0AAV5QGH6_9ASCO</name>
<keyword evidence="9" id="KW-1185">Reference proteome</keyword>
<evidence type="ECO:0000256" key="6">
    <source>
        <dbReference type="SAM" id="Phobius"/>
    </source>
</evidence>
<dbReference type="Pfam" id="PF07690">
    <property type="entry name" value="MFS_1"/>
    <property type="match status" value="1"/>
</dbReference>
<feature type="domain" description="Major facilitator superfamily (MFS) profile" evidence="7">
    <location>
        <begin position="53"/>
        <end position="490"/>
    </location>
</feature>
<proteinExistence type="predicted"/>
<evidence type="ECO:0000256" key="1">
    <source>
        <dbReference type="ARBA" id="ARBA00004141"/>
    </source>
</evidence>
<evidence type="ECO:0000256" key="3">
    <source>
        <dbReference type="ARBA" id="ARBA00022989"/>
    </source>
</evidence>
<feature type="transmembrane region" description="Helical" evidence="6">
    <location>
        <begin position="461"/>
        <end position="481"/>
    </location>
</feature>
<dbReference type="RefSeq" id="XP_064850283.1">
    <property type="nucleotide sequence ID" value="XM_064994211.1"/>
</dbReference>
<dbReference type="FunFam" id="1.20.1250.20:FF:000011">
    <property type="entry name" value="MFS multidrug transporter, putative"/>
    <property type="match status" value="1"/>
</dbReference>
<dbReference type="EMBL" id="BTFZ01000001">
    <property type="protein sequence ID" value="GMM33283.1"/>
    <property type="molecule type" value="Genomic_DNA"/>
</dbReference>
<keyword evidence="2 6" id="KW-0812">Transmembrane</keyword>
<dbReference type="InterPro" id="IPR011701">
    <property type="entry name" value="MFS"/>
</dbReference>
<feature type="transmembrane region" description="Helical" evidence="6">
    <location>
        <begin position="180"/>
        <end position="204"/>
    </location>
</feature>
<evidence type="ECO:0000313" key="8">
    <source>
        <dbReference type="EMBL" id="GMM33283.1"/>
    </source>
</evidence>
<accession>A0AAV5QGH6</accession>
<dbReference type="GO" id="GO:0022857">
    <property type="term" value="F:transmembrane transporter activity"/>
    <property type="evidence" value="ECO:0007669"/>
    <property type="project" value="InterPro"/>
</dbReference>
<sequence>MDKSKEPSESIHTSEEYSDHEKLYIINEEGLLEYEPSNPDKPGNWSQKKKLYHTVLFGLTTFAAQLDSTAMSTASFSTLINEEFGIEREVSLLTSSLYILGIALGPMVFAPLSEVYGRKIGVLIPFLCSAIFTFAVATCYNVPSLMIFRFLSGFFAGAPIVSAGGVLADLYPDASVRGKYFAVYALFVSMGPSYGPTIASLLMYSEDKPSAWRIPQYFSGLLNVVLFVICEILLDETYVPVLLQKQAKKMRIQENKWEIHSRLDMWQLDFKDLASVHLVRPFAMLVTPIVFTITLFASYVYGVFYLIITTMPESFTLTRGWEGTISTLPNISLFIGVVSGCVANMFWAKKYGILLRANNFKPIPEERFPILMYGAWLMPTGIFIFAWTSSPNIHWVVPCIGISCIGFSFILIFQGSLNYLVDTYTKYSASAIACATFLRSIFAASYPLFAKQLFVNLGVHWGASVIGFIALGMVPIPFVFYKYGAAIRQKNPYKGV</sequence>
<feature type="transmembrane region" description="Helical" evidence="6">
    <location>
        <begin position="328"/>
        <end position="347"/>
    </location>
</feature>
<dbReference type="GeneID" id="90071262"/>
<evidence type="ECO:0000256" key="2">
    <source>
        <dbReference type="ARBA" id="ARBA00022692"/>
    </source>
</evidence>
<feature type="transmembrane region" description="Helical" evidence="6">
    <location>
        <begin position="146"/>
        <end position="168"/>
    </location>
</feature>
<gene>
    <name evidence="8" type="ORF">DASC09_006080</name>
</gene>